<dbReference type="PANTHER" id="PTHR10039:SF17">
    <property type="entry name" value="FUNGAL STAND N-TERMINAL GOODBYE DOMAIN-CONTAINING PROTEIN-RELATED"/>
    <property type="match status" value="1"/>
</dbReference>
<keyword evidence="2" id="KW-0175">Coiled coil</keyword>
<dbReference type="InterPro" id="IPR011990">
    <property type="entry name" value="TPR-like_helical_dom_sf"/>
</dbReference>
<organism evidence="5 6">
    <name type="scientific">Aaosphaeria arxii CBS 175.79</name>
    <dbReference type="NCBI Taxonomy" id="1450172"/>
    <lineage>
        <taxon>Eukaryota</taxon>
        <taxon>Fungi</taxon>
        <taxon>Dikarya</taxon>
        <taxon>Ascomycota</taxon>
        <taxon>Pezizomycotina</taxon>
        <taxon>Dothideomycetes</taxon>
        <taxon>Pleosporomycetidae</taxon>
        <taxon>Pleosporales</taxon>
        <taxon>Pleosporales incertae sedis</taxon>
        <taxon>Aaosphaeria</taxon>
    </lineage>
</organism>
<proteinExistence type="predicted"/>
<evidence type="ECO:0000313" key="5">
    <source>
        <dbReference type="EMBL" id="KAF2008656.1"/>
    </source>
</evidence>
<dbReference type="InterPro" id="IPR031350">
    <property type="entry name" value="Goodbye_dom"/>
</dbReference>
<feature type="domain" description="Nephrocystin 3-like N-terminal" evidence="4">
    <location>
        <begin position="303"/>
        <end position="484"/>
    </location>
</feature>
<sequence length="1319" mass="149740">MITETDNLQLAVKDDLNVAWEQVIKECNQIAGWKEEQKRTLTVSDVLNNVQPHKKIPETVTSTARKVVKTTLLCVQRFGDVVATATSAVFPPSQQCFNAVNFLILATQSTEEFFADVTTLMERVSVFLECLSVYLDDERIKAGSDAGTEVLDSRLRPSIYRVLEHFVVIITLSHALATRPKRERLKVFAKNLFFGDDSRIKDALATLETRVSDITRVQITVIGQDLKGAVRDVRELKADMDLMISSEQSNTSLLVGLTEIEESRRLMDMEKEFDETLRLKLGLDSRQSWRDRHTNISEEIVAGTGSWLLEHLPEFEEWADVNKNTVANVFSVSAPKGYGKTFLTYAVVEHLLGRCKKEDPERDVDLAYFYLPRTSQEPGATKQEGSSLNKALKALIYQFSQSNAAYREFIRSTMQEDIGLGNTAGLWAKLVHGFITSSQANFFVVIDGIEVMGKQEEELFSAIMRQISTPGADTSSTRLRVFFTGLPDAITDLQQRCGLKAPQISFGESATESDDLVNRDDVRKFLHARLKGMENFWDDSSVHQKHKTRIQQILLQHVGGNYERHNLVLREVEACRNVRQLDNILNHVNESQLQKIERQIEILNQNLSNDEIVELSAIIAWLHDKRKMDGSNCDLEQYFFWEQEMYYFAPRLPGQSSGGGTSDNARLIPLPTRNNSHSLNLVEEYLAITLENETESERLISLRKQIQEKYSAVLTVDDESLVFLKYDELNSFRSKTSESIAEQMAQRQQVAVLPEELALIQKIIKTQFTNVFGKDGDDLYKKYGLDEFFGSKTEGQKPRIVFNPSGNHAAILNACIIAINGQWGAKEFPTLRKYAYQNLKYHLLNADLHQTDSSTALRIGRGLVKLLQDDKLSDLWWNRPFAGESCLSPEFGNAMRTWLCQPAVLQKYEEVLHVTKWLNRVAAADNPAKVILEYVAKAAAKQYYSGELGNWMFPFRFLASYVGALDVPPSSKVATHMYRNPGTNVLLHAGKVEYWIETTCNLDADDLILLKVRTGQILFELSNEWCSDASDDYDNVQEANAAFRSLAQEIYDEAAAKNPNTLRVVLLRAQLDMDIGRYDEALQYLNERMEGTKLSLFVPIRLFVIPVDDWRLGNALLSECYFQTKNYRLAVDSYLPVVSLGVDNYEYRRVESWFRSAFQRLASSDADPEVLRLVRCLDGHATTMGRGLRTILTRLSKQEYQTINSTTARLGKVFEIIKIYARAMHEASVDPRPYYWPEAVTSGVNALIWLAKDLPNSGITIYGSEHLSDASMWKGVPTSWLEILGSTDSSAEKFAKFKHKAAEEMELWRKDGVIKHHCL</sequence>
<dbReference type="Gene3D" id="1.25.40.10">
    <property type="entry name" value="Tetratricopeptide repeat domain"/>
    <property type="match status" value="1"/>
</dbReference>
<keyword evidence="1" id="KW-0677">Repeat</keyword>
<dbReference type="PANTHER" id="PTHR10039">
    <property type="entry name" value="AMELOGENIN"/>
    <property type="match status" value="1"/>
</dbReference>
<evidence type="ECO:0000256" key="1">
    <source>
        <dbReference type="ARBA" id="ARBA00022737"/>
    </source>
</evidence>
<evidence type="ECO:0000313" key="6">
    <source>
        <dbReference type="Proteomes" id="UP000799778"/>
    </source>
</evidence>
<dbReference type="EMBL" id="ML978082">
    <property type="protein sequence ID" value="KAF2008656.1"/>
    <property type="molecule type" value="Genomic_DNA"/>
</dbReference>
<evidence type="ECO:0000256" key="2">
    <source>
        <dbReference type="SAM" id="Coils"/>
    </source>
</evidence>
<dbReference type="RefSeq" id="XP_033376995.1">
    <property type="nucleotide sequence ID" value="XM_033529689.1"/>
</dbReference>
<dbReference type="OrthoDB" id="2913095at2759"/>
<dbReference type="Proteomes" id="UP000799778">
    <property type="component" value="Unassembled WGS sequence"/>
</dbReference>
<protein>
    <submittedName>
        <fullName evidence="5">Uncharacterized protein</fullName>
    </submittedName>
</protein>
<accession>A0A6A5X700</accession>
<reference evidence="5" key="1">
    <citation type="journal article" date="2020" name="Stud. Mycol.">
        <title>101 Dothideomycetes genomes: a test case for predicting lifestyles and emergence of pathogens.</title>
        <authorList>
            <person name="Haridas S."/>
            <person name="Albert R."/>
            <person name="Binder M."/>
            <person name="Bloem J."/>
            <person name="Labutti K."/>
            <person name="Salamov A."/>
            <person name="Andreopoulos B."/>
            <person name="Baker S."/>
            <person name="Barry K."/>
            <person name="Bills G."/>
            <person name="Bluhm B."/>
            <person name="Cannon C."/>
            <person name="Castanera R."/>
            <person name="Culley D."/>
            <person name="Daum C."/>
            <person name="Ezra D."/>
            <person name="Gonzalez J."/>
            <person name="Henrissat B."/>
            <person name="Kuo A."/>
            <person name="Liang C."/>
            <person name="Lipzen A."/>
            <person name="Lutzoni F."/>
            <person name="Magnuson J."/>
            <person name="Mondo S."/>
            <person name="Nolan M."/>
            <person name="Ohm R."/>
            <person name="Pangilinan J."/>
            <person name="Park H.-J."/>
            <person name="Ramirez L."/>
            <person name="Alfaro M."/>
            <person name="Sun H."/>
            <person name="Tritt A."/>
            <person name="Yoshinaga Y."/>
            <person name="Zwiers L.-H."/>
            <person name="Turgeon B."/>
            <person name="Goodwin S."/>
            <person name="Spatafora J."/>
            <person name="Crous P."/>
            <person name="Grigoriev I."/>
        </authorList>
    </citation>
    <scope>NUCLEOTIDE SEQUENCE</scope>
    <source>
        <strain evidence="5">CBS 175.79</strain>
    </source>
</reference>
<feature type="coiled-coil region" evidence="2">
    <location>
        <begin position="586"/>
        <end position="613"/>
    </location>
</feature>
<dbReference type="SUPFAM" id="SSF48452">
    <property type="entry name" value="TPR-like"/>
    <property type="match status" value="1"/>
</dbReference>
<evidence type="ECO:0000259" key="3">
    <source>
        <dbReference type="Pfam" id="PF17109"/>
    </source>
</evidence>
<dbReference type="Pfam" id="PF17109">
    <property type="entry name" value="Goodbye"/>
    <property type="match status" value="1"/>
</dbReference>
<gene>
    <name evidence="5" type="ORF">BU24DRAFT_429231</name>
</gene>
<name>A0A6A5X700_9PLEO</name>
<dbReference type="InterPro" id="IPR027417">
    <property type="entry name" value="P-loop_NTPase"/>
</dbReference>
<evidence type="ECO:0000259" key="4">
    <source>
        <dbReference type="Pfam" id="PF24883"/>
    </source>
</evidence>
<dbReference type="Pfam" id="PF24883">
    <property type="entry name" value="NPHP3_N"/>
    <property type="match status" value="1"/>
</dbReference>
<keyword evidence="6" id="KW-1185">Reference proteome</keyword>
<dbReference type="InterPro" id="IPR056884">
    <property type="entry name" value="NPHP3-like_N"/>
</dbReference>
<feature type="domain" description="Fungal STAND N-terminal Goodbye" evidence="3">
    <location>
        <begin position="20"/>
        <end position="134"/>
    </location>
</feature>
<dbReference type="Gene3D" id="3.40.50.300">
    <property type="entry name" value="P-loop containing nucleotide triphosphate hydrolases"/>
    <property type="match status" value="1"/>
</dbReference>
<dbReference type="GeneID" id="54287086"/>